<dbReference type="SMART" id="SM00550">
    <property type="entry name" value="Zalpha"/>
    <property type="match status" value="2"/>
</dbReference>
<feature type="region of interest" description="Disordered" evidence="2">
    <location>
        <begin position="261"/>
        <end position="288"/>
    </location>
</feature>
<dbReference type="Gene3D" id="1.10.10.10">
    <property type="entry name" value="Winged helix-like DNA-binding domain superfamily/Winged helix DNA-binding domain"/>
    <property type="match status" value="2"/>
</dbReference>
<evidence type="ECO:0000313" key="4">
    <source>
        <dbReference type="EMBL" id="EPQ16694.1"/>
    </source>
</evidence>
<dbReference type="GO" id="GO:0005634">
    <property type="term" value="C:nucleus"/>
    <property type="evidence" value="ECO:0007669"/>
    <property type="project" value="TreeGrafter"/>
</dbReference>
<feature type="region of interest" description="Disordered" evidence="2">
    <location>
        <begin position="308"/>
        <end position="333"/>
    </location>
</feature>
<dbReference type="GO" id="GO:0003726">
    <property type="term" value="F:double-stranded RNA adenosine deaminase activity"/>
    <property type="evidence" value="ECO:0007669"/>
    <property type="project" value="InterPro"/>
</dbReference>
<feature type="compositionally biased region" description="Low complexity" evidence="2">
    <location>
        <begin position="273"/>
        <end position="282"/>
    </location>
</feature>
<dbReference type="InterPro" id="IPR036390">
    <property type="entry name" value="WH_DNA-bd_sf"/>
</dbReference>
<accession>S7NGR8</accession>
<dbReference type="InterPro" id="IPR036388">
    <property type="entry name" value="WH-like_DNA-bd_sf"/>
</dbReference>
<evidence type="ECO:0000259" key="3">
    <source>
        <dbReference type="PROSITE" id="PS50139"/>
    </source>
</evidence>
<dbReference type="GO" id="GO:0060340">
    <property type="term" value="P:positive regulation of type I interferon-mediated signaling pathway"/>
    <property type="evidence" value="ECO:0007669"/>
    <property type="project" value="InterPro"/>
</dbReference>
<dbReference type="EMBL" id="KE164286">
    <property type="protein sequence ID" value="EPQ16694.1"/>
    <property type="molecule type" value="Genomic_DNA"/>
</dbReference>
<dbReference type="InterPro" id="IPR025735">
    <property type="entry name" value="RHIM"/>
</dbReference>
<feature type="domain" description="Z-binding" evidence="3">
    <location>
        <begin position="69"/>
        <end position="131"/>
    </location>
</feature>
<keyword evidence="1" id="KW-0694">RNA-binding</keyword>
<feature type="domain" description="Z-binding" evidence="3">
    <location>
        <begin position="143"/>
        <end position="206"/>
    </location>
</feature>
<dbReference type="Proteomes" id="UP000052978">
    <property type="component" value="Unassembled WGS sequence"/>
</dbReference>
<gene>
    <name evidence="4" type="ORF">D623_10013739</name>
</gene>
<proteinExistence type="predicted"/>
<dbReference type="Pfam" id="PF02295">
    <property type="entry name" value="z-alpha"/>
    <property type="match status" value="2"/>
</dbReference>
<feature type="region of interest" description="Disordered" evidence="2">
    <location>
        <begin position="359"/>
        <end position="415"/>
    </location>
</feature>
<organism evidence="4 5">
    <name type="scientific">Myotis brandtii</name>
    <name type="common">Brandt's bat</name>
    <dbReference type="NCBI Taxonomy" id="109478"/>
    <lineage>
        <taxon>Eukaryota</taxon>
        <taxon>Metazoa</taxon>
        <taxon>Chordata</taxon>
        <taxon>Craniata</taxon>
        <taxon>Vertebrata</taxon>
        <taxon>Euteleostomi</taxon>
        <taxon>Mammalia</taxon>
        <taxon>Eutheria</taxon>
        <taxon>Laurasiatheria</taxon>
        <taxon>Chiroptera</taxon>
        <taxon>Yangochiroptera</taxon>
        <taxon>Vespertilionidae</taxon>
        <taxon>Myotis</taxon>
    </lineage>
</organism>
<feature type="region of interest" description="Disordered" evidence="2">
    <location>
        <begin position="22"/>
        <end position="51"/>
    </location>
</feature>
<sequence length="415" mass="43945">MLISPGFLGLFPGCKQLVPAREASLPSQLPEAQPRPHRDTSLDQPTFSRPPSLPGLLAAAVSMAQASADIDETDLEQRILQTLKGADTPLKAAQLAKECQVPRKDINRVLYRMKEKLKVDRDDSAKWRLREGGPGEMVPTEPAQPSHELQGQILRLLEASGPQGAVSIAQSLGMKTSKDVNRYLYAMQEKHLLDLDKNSKTWAIYQPGTPRAPPIIYQQSPVMICQNGPYSHISIQNSEAVQIGHGNKIVKLMAPAESGSTAPCYLPPPPAAGPLGQDPPAGSWGPQDIRIDSSVLKCVQLGHRNEMNVHSTPATGPGHSPPGPHPEGEGDAAQRVPIKPCFLEEDAIGNSNSLSVCRAGAGAGPEASRGDPGEPAEDAGGTGTTHKASKQAFPRETGAVQNNPDSGYTGAAAAS</sequence>
<dbReference type="InterPro" id="IPR042371">
    <property type="entry name" value="Z_dom"/>
</dbReference>
<dbReference type="PROSITE" id="PS50139">
    <property type="entry name" value="Z_BINDING"/>
    <property type="match status" value="2"/>
</dbReference>
<dbReference type="AlphaFoldDB" id="S7NGR8"/>
<dbReference type="InterPro" id="IPR042361">
    <property type="entry name" value="ZBP1"/>
</dbReference>
<dbReference type="GO" id="GO:0003677">
    <property type="term" value="F:DNA binding"/>
    <property type="evidence" value="ECO:0007669"/>
    <property type="project" value="UniProtKB-KW"/>
</dbReference>
<evidence type="ECO:0000313" key="5">
    <source>
        <dbReference type="Proteomes" id="UP000052978"/>
    </source>
</evidence>
<keyword evidence="4" id="KW-0238">DNA-binding</keyword>
<keyword evidence="5" id="KW-1185">Reference proteome</keyword>
<dbReference type="SUPFAM" id="SSF46785">
    <property type="entry name" value="Winged helix' DNA-binding domain"/>
    <property type="match status" value="2"/>
</dbReference>
<name>S7NGR8_MYOBR</name>
<protein>
    <submittedName>
        <fullName evidence="4">Z-DNA-binding protein 1</fullName>
    </submittedName>
</protein>
<evidence type="ECO:0000256" key="1">
    <source>
        <dbReference type="ARBA" id="ARBA00022884"/>
    </source>
</evidence>
<dbReference type="Pfam" id="PF12721">
    <property type="entry name" value="RHIM"/>
    <property type="match status" value="1"/>
</dbReference>
<dbReference type="eggNOG" id="ENOG502SRWE">
    <property type="taxonomic scope" value="Eukaryota"/>
</dbReference>
<dbReference type="PANTHER" id="PTHR14966:SF0">
    <property type="entry name" value="Z-DNA-BINDING PROTEIN 1"/>
    <property type="match status" value="1"/>
</dbReference>
<evidence type="ECO:0000256" key="2">
    <source>
        <dbReference type="SAM" id="MobiDB-lite"/>
    </source>
</evidence>
<dbReference type="PANTHER" id="PTHR14966">
    <property type="entry name" value="Z-DNA-BINDING PROTEIN 1"/>
    <property type="match status" value="1"/>
</dbReference>
<reference evidence="4 5" key="1">
    <citation type="journal article" date="2013" name="Nat. Commun.">
        <title>Genome analysis reveals insights into physiology and longevity of the Brandt's bat Myotis brandtii.</title>
        <authorList>
            <person name="Seim I."/>
            <person name="Fang X."/>
            <person name="Xiong Z."/>
            <person name="Lobanov A.V."/>
            <person name="Huang Z."/>
            <person name="Ma S."/>
            <person name="Feng Y."/>
            <person name="Turanov A.A."/>
            <person name="Zhu Y."/>
            <person name="Lenz T.L."/>
            <person name="Gerashchenko M.V."/>
            <person name="Fan D."/>
            <person name="Hee Yim S."/>
            <person name="Yao X."/>
            <person name="Jordan D."/>
            <person name="Xiong Y."/>
            <person name="Ma Y."/>
            <person name="Lyapunov A.N."/>
            <person name="Chen G."/>
            <person name="Kulakova O.I."/>
            <person name="Sun Y."/>
            <person name="Lee S.G."/>
            <person name="Bronson R.T."/>
            <person name="Moskalev A.A."/>
            <person name="Sunyaev S.R."/>
            <person name="Zhang G."/>
            <person name="Krogh A."/>
            <person name="Wang J."/>
            <person name="Gladyshev V.N."/>
        </authorList>
    </citation>
    <scope>NUCLEOTIDE SEQUENCE [LARGE SCALE GENOMIC DNA]</scope>
</reference>
<dbReference type="GO" id="GO:0003723">
    <property type="term" value="F:RNA binding"/>
    <property type="evidence" value="ECO:0007669"/>
    <property type="project" value="UniProtKB-KW"/>
</dbReference>